<dbReference type="AlphaFoldDB" id="A0A8S9J069"/>
<name>A0A8S9J069_BRACR</name>
<evidence type="ECO:0000313" key="1">
    <source>
        <dbReference type="EMBL" id="KAF2575770.1"/>
    </source>
</evidence>
<reference evidence="1" key="1">
    <citation type="submission" date="2019-12" db="EMBL/GenBank/DDBJ databases">
        <title>Genome sequencing and annotation of Brassica cretica.</title>
        <authorList>
            <person name="Studholme D.J."/>
            <person name="Sarris P.F."/>
        </authorList>
    </citation>
    <scope>NUCLEOTIDE SEQUENCE</scope>
    <source>
        <strain evidence="1">PFS-102/07</strain>
        <tissue evidence="1">Leaf</tissue>
    </source>
</reference>
<accession>A0A8S9J069</accession>
<comment type="caution">
    <text evidence="1">The sequence shown here is derived from an EMBL/GenBank/DDBJ whole genome shotgun (WGS) entry which is preliminary data.</text>
</comment>
<dbReference type="EMBL" id="QGKY02001015">
    <property type="protein sequence ID" value="KAF2575770.1"/>
    <property type="molecule type" value="Genomic_DNA"/>
</dbReference>
<sequence>MEKPTRQWVKACPNVLYGKLINLIREALNREKGMGTGTAFIKHGLTLDKHGRPISNLLDQEMSQRNMEGLEMKCISRHDLEIN</sequence>
<gene>
    <name evidence="1" type="ORF">F2Q70_00001840</name>
</gene>
<organism evidence="1">
    <name type="scientific">Brassica cretica</name>
    <name type="common">Mustard</name>
    <dbReference type="NCBI Taxonomy" id="69181"/>
    <lineage>
        <taxon>Eukaryota</taxon>
        <taxon>Viridiplantae</taxon>
        <taxon>Streptophyta</taxon>
        <taxon>Embryophyta</taxon>
        <taxon>Tracheophyta</taxon>
        <taxon>Spermatophyta</taxon>
        <taxon>Magnoliopsida</taxon>
        <taxon>eudicotyledons</taxon>
        <taxon>Gunneridae</taxon>
        <taxon>Pentapetalae</taxon>
        <taxon>rosids</taxon>
        <taxon>malvids</taxon>
        <taxon>Brassicales</taxon>
        <taxon>Brassicaceae</taxon>
        <taxon>Brassiceae</taxon>
        <taxon>Brassica</taxon>
    </lineage>
</organism>
<proteinExistence type="predicted"/>
<protein>
    <submittedName>
        <fullName evidence="1">Uncharacterized protein</fullName>
    </submittedName>
</protein>